<comment type="caution">
    <text evidence="3">The sequence shown here is derived from an EMBL/GenBank/DDBJ whole genome shotgun (WGS) entry which is preliminary data.</text>
</comment>
<evidence type="ECO:0000313" key="3">
    <source>
        <dbReference type="EMBL" id="MEJ8569045.1"/>
    </source>
</evidence>
<keyword evidence="4" id="KW-1185">Reference proteome</keyword>
<dbReference type="InterPro" id="IPR016866">
    <property type="entry name" value="UCP028069"/>
</dbReference>
<keyword evidence="2" id="KW-0732">Signal</keyword>
<evidence type="ECO:0000256" key="1">
    <source>
        <dbReference type="SAM" id="Coils"/>
    </source>
</evidence>
<protein>
    <submittedName>
        <fullName evidence="3">DUF3450 domain-containing protein</fullName>
    </submittedName>
</protein>
<reference evidence="3 4" key="1">
    <citation type="submission" date="2024-02" db="EMBL/GenBank/DDBJ databases">
        <title>A novel Wenzhouxiangellaceae bacterium, isolated from coastal sediments.</title>
        <authorList>
            <person name="Du Z.-J."/>
            <person name="Ye Y.-Q."/>
            <person name="Zhang X.-Y."/>
        </authorList>
    </citation>
    <scope>NUCLEOTIDE SEQUENCE [LARGE SCALE GENOMIC DNA]</scope>
    <source>
        <strain evidence="3 4">CH-27</strain>
    </source>
</reference>
<gene>
    <name evidence="3" type="ORF">V3330_15545</name>
</gene>
<dbReference type="RefSeq" id="WP_354696369.1">
    <property type="nucleotide sequence ID" value="NZ_JAZHOG010000011.1"/>
</dbReference>
<dbReference type="Pfam" id="PF11932">
    <property type="entry name" value="DUF3450"/>
    <property type="match status" value="1"/>
</dbReference>
<feature type="coiled-coil region" evidence="1">
    <location>
        <begin position="47"/>
        <end position="109"/>
    </location>
</feature>
<dbReference type="EMBL" id="JAZHOG010000011">
    <property type="protein sequence ID" value="MEJ8569045.1"/>
    <property type="molecule type" value="Genomic_DNA"/>
</dbReference>
<feature type="signal peptide" evidence="2">
    <location>
        <begin position="1"/>
        <end position="30"/>
    </location>
</feature>
<name>A0AAW9RLB0_9GAMM</name>
<proteinExistence type="predicted"/>
<evidence type="ECO:0000313" key="4">
    <source>
        <dbReference type="Proteomes" id="UP001359886"/>
    </source>
</evidence>
<evidence type="ECO:0000256" key="2">
    <source>
        <dbReference type="SAM" id="SignalP"/>
    </source>
</evidence>
<accession>A0AAW9RLB0</accession>
<feature type="chain" id="PRO_5044004429" evidence="2">
    <location>
        <begin position="31"/>
        <end position="260"/>
    </location>
</feature>
<keyword evidence="1" id="KW-0175">Coiled coil</keyword>
<sequence length="260" mass="29237">MPKSTLHRFELASMLACLALLWLGTAQAQAQPLDNAVQTETKINNDAAASQERINNLARQTQDLLSEYRAVVREVESLKIYNENLEQVVTDQRNEVESINNQLAGLEETNRGVVPLMLEMIDALGQIIEADIPFRIEERRARVERLSDMMDQAEVTASEKYRRVMEAYQGELEFGRTTEAYSDTLPTTGQTVDFLRVGRTLLVYQTSDQSATGWFNPSTRAFEELPSRYTLEVKKGISIAKNEKAPDLVVLPTPGPEVAE</sequence>
<organism evidence="3 4">
    <name type="scientific">Elongatibacter sediminis</name>
    <dbReference type="NCBI Taxonomy" id="3119006"/>
    <lineage>
        <taxon>Bacteria</taxon>
        <taxon>Pseudomonadati</taxon>
        <taxon>Pseudomonadota</taxon>
        <taxon>Gammaproteobacteria</taxon>
        <taxon>Chromatiales</taxon>
        <taxon>Wenzhouxiangellaceae</taxon>
        <taxon>Elongatibacter</taxon>
    </lineage>
</organism>
<dbReference type="PIRSF" id="PIRSF028069">
    <property type="entry name" value="UCP028069"/>
    <property type="match status" value="1"/>
</dbReference>
<dbReference type="Proteomes" id="UP001359886">
    <property type="component" value="Unassembled WGS sequence"/>
</dbReference>
<dbReference type="AlphaFoldDB" id="A0AAW9RLB0"/>